<evidence type="ECO:0000313" key="1">
    <source>
        <dbReference type="Ensembl" id="ENSMMUP00000067355.1"/>
    </source>
</evidence>
<sequence>SFALVAHAGVQWRDVGSPQHPPPGFKQFSFLRLLSSWDYRCAPPRLANFVFLVDTGFLHVGQAGLELLTSGYPPASASQSVGSTGVSHCARPNCQIAFNGVPPIYISTVYWNSSYSHQY</sequence>
<keyword evidence="2" id="KW-1185">Reference proteome</keyword>
<dbReference type="PANTHER" id="PTHR46254:SF3">
    <property type="entry name" value="SECRETED PROTEIN"/>
    <property type="match status" value="1"/>
</dbReference>
<reference evidence="1" key="2">
    <citation type="submission" date="2019-01" db="EMBL/GenBank/DDBJ databases">
        <authorList>
            <person name="Graves T."/>
            <person name="Eichler E.E."/>
            <person name="Wilson R.K."/>
        </authorList>
    </citation>
    <scope>NUCLEOTIDE SEQUENCE [LARGE SCALE GENOMIC DNA]</scope>
    <source>
        <strain evidence="1">17573</strain>
    </source>
</reference>
<dbReference type="OMA" id="CLANFAF"/>
<dbReference type="InParanoid" id="A0A5F7ZRT7"/>
<dbReference type="VEuPathDB" id="HostDB:ENSMMUG00000051193"/>
<dbReference type="Bgee" id="ENSMMUG00000051193">
    <property type="expression patterns" value="Expressed in ileum and 2 other cell types or tissues"/>
</dbReference>
<proteinExistence type="predicted"/>
<reference evidence="2" key="1">
    <citation type="journal article" date="2007" name="Science">
        <title>Evolutionary and biomedical insights from the rhesus macaque genome.</title>
        <authorList>
            <person name="Gibbs R.A."/>
            <person name="Rogers J."/>
            <person name="Katze M.G."/>
            <person name="Bumgarner R."/>
            <person name="Weinstock G.M."/>
            <person name="Mardis E.R."/>
            <person name="Remington K.A."/>
            <person name="Strausberg R.L."/>
            <person name="Venter J.C."/>
            <person name="Wilson R.K."/>
            <person name="Batzer M.A."/>
            <person name="Bustamante C.D."/>
            <person name="Eichler E.E."/>
            <person name="Hahn M.W."/>
            <person name="Hardison R.C."/>
            <person name="Makova K.D."/>
            <person name="Miller W."/>
            <person name="Milosavljevic A."/>
            <person name="Palermo R.E."/>
            <person name="Siepel A."/>
            <person name="Sikela J.M."/>
            <person name="Attaway T."/>
            <person name="Bell S."/>
            <person name="Bernard K.E."/>
            <person name="Buhay C.J."/>
            <person name="Chandrabose M.N."/>
            <person name="Dao M."/>
            <person name="Davis C."/>
            <person name="Delehaunty K.D."/>
            <person name="Ding Y."/>
            <person name="Dinh H.H."/>
            <person name="Dugan-Rocha S."/>
            <person name="Fulton L.A."/>
            <person name="Gabisi R.A."/>
            <person name="Garner T.T."/>
            <person name="Godfrey J."/>
            <person name="Hawes A.C."/>
            <person name="Hernandez J."/>
            <person name="Hines S."/>
            <person name="Holder M."/>
            <person name="Hume J."/>
            <person name="Jhangiani S.N."/>
            <person name="Joshi V."/>
            <person name="Khan Z.M."/>
            <person name="Kirkness E.F."/>
            <person name="Cree A."/>
            <person name="Fowler R.G."/>
            <person name="Lee S."/>
            <person name="Lewis L.R."/>
            <person name="Li Z."/>
            <person name="Liu Y.-S."/>
            <person name="Moore S.M."/>
            <person name="Muzny D."/>
            <person name="Nazareth L.V."/>
            <person name="Ngo D.N."/>
            <person name="Okwuonu G.O."/>
            <person name="Pai G."/>
            <person name="Parker D."/>
            <person name="Paul H.A."/>
            <person name="Pfannkoch C."/>
            <person name="Pohl C.S."/>
            <person name="Rogers Y.-H.C."/>
            <person name="Ruiz S.J."/>
            <person name="Sabo A."/>
            <person name="Santibanez J."/>
            <person name="Schneider B.W."/>
            <person name="Smith S.M."/>
            <person name="Sodergren E."/>
            <person name="Svatek A.F."/>
            <person name="Utterback T.R."/>
            <person name="Vattathil S."/>
            <person name="Warren W."/>
            <person name="White C.S."/>
            <person name="Chinwalla A.T."/>
            <person name="Feng Y."/>
            <person name="Halpern A.L."/>
            <person name="Hillier L.W."/>
            <person name="Huang X."/>
            <person name="Minx P."/>
            <person name="Nelson J.O."/>
            <person name="Pepin K.H."/>
            <person name="Qin X."/>
            <person name="Sutton G.G."/>
            <person name="Venter E."/>
            <person name="Walenz B.P."/>
            <person name="Wallis J.W."/>
            <person name="Worley K.C."/>
            <person name="Yang S.-P."/>
            <person name="Jones S.M."/>
            <person name="Marra M.A."/>
            <person name="Rocchi M."/>
            <person name="Schein J.E."/>
            <person name="Baertsch R."/>
            <person name="Clarke L."/>
            <person name="Csuros M."/>
            <person name="Glasscock J."/>
            <person name="Harris R.A."/>
            <person name="Havlak P."/>
            <person name="Jackson A.R."/>
            <person name="Jiang H."/>
            <person name="Liu Y."/>
            <person name="Messina D.N."/>
            <person name="Shen Y."/>
            <person name="Song H.X.-Z."/>
            <person name="Wylie T."/>
            <person name="Zhang L."/>
            <person name="Birney E."/>
            <person name="Han K."/>
            <person name="Konkel M.K."/>
            <person name="Lee J."/>
            <person name="Smit A.F.A."/>
            <person name="Ullmer B."/>
            <person name="Wang H."/>
            <person name="Xing J."/>
            <person name="Burhans R."/>
            <person name="Cheng Z."/>
            <person name="Karro J.E."/>
            <person name="Ma J."/>
            <person name="Raney B."/>
            <person name="She X."/>
            <person name="Cox M.J."/>
            <person name="Demuth J.P."/>
            <person name="Dumas L.J."/>
            <person name="Han S.-G."/>
            <person name="Hopkins J."/>
            <person name="Karimpour-Fard A."/>
            <person name="Kim Y.H."/>
            <person name="Pollack J.R."/>
            <person name="Vinar T."/>
            <person name="Addo-Quaye C."/>
            <person name="Degenhardt J."/>
            <person name="Denby A."/>
            <person name="Hubisz M.J."/>
            <person name="Indap A."/>
            <person name="Kosiol C."/>
            <person name="Lahn B.T."/>
            <person name="Lawson H.A."/>
            <person name="Marklein A."/>
            <person name="Nielsen R."/>
            <person name="Vallender E.J."/>
            <person name="Clark A.G."/>
            <person name="Ferguson B."/>
            <person name="Hernandez R.D."/>
            <person name="Hirani K."/>
            <person name="Kehrer-Sawatzki H."/>
            <person name="Kolb J."/>
            <person name="Patil S."/>
            <person name="Pu L.-L."/>
            <person name="Ren Y."/>
            <person name="Smith D.G."/>
            <person name="Wheeler D.A."/>
            <person name="Schenck I."/>
            <person name="Ball E.V."/>
            <person name="Chen R."/>
            <person name="Cooper D.N."/>
            <person name="Giardine B."/>
            <person name="Hsu F."/>
            <person name="Kent W.J."/>
            <person name="Lesk A."/>
            <person name="Nelson D.L."/>
            <person name="O'brien W.E."/>
            <person name="Pruefer K."/>
            <person name="Stenson P.D."/>
            <person name="Wallace J.C."/>
            <person name="Ke H."/>
            <person name="Liu X.-M."/>
            <person name="Wang P."/>
            <person name="Xiang A.P."/>
            <person name="Yang F."/>
            <person name="Barber G.P."/>
            <person name="Haussler D."/>
            <person name="Karolchik D."/>
            <person name="Kern A.D."/>
            <person name="Kuhn R.M."/>
            <person name="Smith K.E."/>
            <person name="Zwieg A.S."/>
        </authorList>
    </citation>
    <scope>NUCLEOTIDE SEQUENCE [LARGE SCALE GENOMIC DNA]</scope>
    <source>
        <strain evidence="2">17573</strain>
    </source>
</reference>
<evidence type="ECO:0000313" key="2">
    <source>
        <dbReference type="Proteomes" id="UP000006718"/>
    </source>
</evidence>
<reference evidence="1" key="3">
    <citation type="submission" date="2025-08" db="UniProtKB">
        <authorList>
            <consortium name="Ensembl"/>
        </authorList>
    </citation>
    <scope>IDENTIFICATION</scope>
    <source>
        <strain evidence="1">17573</strain>
    </source>
</reference>
<dbReference type="GeneTree" id="ENSGT00940000170471"/>
<dbReference type="PANTHER" id="PTHR46254">
    <property type="entry name" value="PROTEIN GVQW1-RELATED"/>
    <property type="match status" value="1"/>
</dbReference>
<dbReference type="Ensembl" id="ENSMMUT00000096192.1">
    <property type="protein sequence ID" value="ENSMMUP00000067355.1"/>
    <property type="gene ID" value="ENSMMUG00000051193.1"/>
</dbReference>
<protein>
    <submittedName>
        <fullName evidence="1">Uncharacterized protein</fullName>
    </submittedName>
</protein>
<reference evidence="1" key="4">
    <citation type="submission" date="2025-09" db="UniProtKB">
        <authorList>
            <consortium name="Ensembl"/>
        </authorList>
    </citation>
    <scope>IDENTIFICATION</scope>
    <source>
        <strain evidence="1">17573</strain>
    </source>
</reference>
<organism evidence="1 2">
    <name type="scientific">Macaca mulatta</name>
    <name type="common">Rhesus macaque</name>
    <dbReference type="NCBI Taxonomy" id="9544"/>
    <lineage>
        <taxon>Eukaryota</taxon>
        <taxon>Metazoa</taxon>
        <taxon>Chordata</taxon>
        <taxon>Craniata</taxon>
        <taxon>Vertebrata</taxon>
        <taxon>Euteleostomi</taxon>
        <taxon>Mammalia</taxon>
        <taxon>Eutheria</taxon>
        <taxon>Euarchontoglires</taxon>
        <taxon>Primates</taxon>
        <taxon>Haplorrhini</taxon>
        <taxon>Catarrhini</taxon>
        <taxon>Cercopithecidae</taxon>
        <taxon>Cercopithecinae</taxon>
        <taxon>Macaca</taxon>
    </lineage>
</organism>
<dbReference type="AlphaFoldDB" id="A0A5F7ZRT7"/>
<name>A0A5F7ZRT7_MACMU</name>
<accession>A0A5F7ZRT7</accession>
<dbReference type="Proteomes" id="UP000006718">
    <property type="component" value="Chromosome 4"/>
</dbReference>
<dbReference type="PRINTS" id="PR02045">
    <property type="entry name" value="F138DOMAIN"/>
</dbReference>